<name>A0A9Q6ENC2_NOSLI</name>
<proteinExistence type="predicted"/>
<comment type="caution">
    <text evidence="1">The sequence shown here is derived from an EMBL/GenBank/DDBJ whole genome shotgun (WGS) entry which is preliminary data.</text>
</comment>
<organism evidence="1 2">
    <name type="scientific">Nostoc linckia z8</name>
    <dbReference type="NCBI Taxonomy" id="1628746"/>
    <lineage>
        <taxon>Bacteria</taxon>
        <taxon>Bacillati</taxon>
        <taxon>Cyanobacteriota</taxon>
        <taxon>Cyanophyceae</taxon>
        <taxon>Nostocales</taxon>
        <taxon>Nostocaceae</taxon>
        <taxon>Nostoc</taxon>
    </lineage>
</organism>
<accession>A0A9Q6ENC2</accession>
<evidence type="ECO:0000313" key="2">
    <source>
        <dbReference type="Proteomes" id="UP000222310"/>
    </source>
</evidence>
<dbReference type="Proteomes" id="UP000222310">
    <property type="component" value="Unassembled WGS sequence"/>
</dbReference>
<dbReference type="EMBL" id="LAHD01000002">
    <property type="protein sequence ID" value="PHK07194.1"/>
    <property type="molecule type" value="Genomic_DNA"/>
</dbReference>
<evidence type="ECO:0000313" key="1">
    <source>
        <dbReference type="EMBL" id="PHK07194.1"/>
    </source>
</evidence>
<gene>
    <name evidence="1" type="ORF">VF08_00875</name>
</gene>
<sequence>MVKDSLVVDVILLESPDDIQLDLLLIASEIARIGDTWNGTTFIRPPEPEPEPDWMALKNQFFPNLGYQRITLQTSAAIMVGRLETAVVDYAGGVEPNYPRFIAFWNAIIAGLAIAPNTEEIESWNAIAIATGMKFRFNPAGLMVLI</sequence>
<protein>
    <submittedName>
        <fullName evidence="1">Uncharacterized protein</fullName>
    </submittedName>
</protein>
<reference evidence="1 2" key="1">
    <citation type="submission" date="2015-02" db="EMBL/GenBank/DDBJ databases">
        <title>Nostoc linckia genome annotation.</title>
        <authorList>
            <person name="Zhou Z."/>
        </authorList>
    </citation>
    <scope>NUCLEOTIDE SEQUENCE [LARGE SCALE GENOMIC DNA]</scope>
    <source>
        <strain evidence="2">z8</strain>
    </source>
</reference>
<dbReference type="AlphaFoldDB" id="A0A9Q6ENC2"/>